<dbReference type="InParanoid" id="A0A482WK66"/>
<evidence type="ECO:0000313" key="1">
    <source>
        <dbReference type="EMBL" id="RZF33636.1"/>
    </source>
</evidence>
<gene>
    <name evidence="1" type="ORF">LSTR_LSTR007014</name>
</gene>
<dbReference type="STRING" id="195883.A0A482WK66"/>
<protein>
    <submittedName>
        <fullName evidence="1">Uncharacterized protein</fullName>
    </submittedName>
</protein>
<name>A0A482WK66_LAOST</name>
<evidence type="ECO:0000313" key="2">
    <source>
        <dbReference type="Proteomes" id="UP000291343"/>
    </source>
</evidence>
<feature type="non-terminal residue" evidence="1">
    <location>
        <position position="1"/>
    </location>
</feature>
<accession>A0A482WK66</accession>
<dbReference type="Proteomes" id="UP000291343">
    <property type="component" value="Unassembled WGS sequence"/>
</dbReference>
<dbReference type="AlphaFoldDB" id="A0A482WK66"/>
<proteinExistence type="predicted"/>
<reference evidence="1 2" key="1">
    <citation type="journal article" date="2017" name="Gigascience">
        <title>Genome sequence of the small brown planthopper, Laodelphax striatellus.</title>
        <authorList>
            <person name="Zhu J."/>
            <person name="Jiang F."/>
            <person name="Wang X."/>
            <person name="Yang P."/>
            <person name="Bao Y."/>
            <person name="Zhao W."/>
            <person name="Wang W."/>
            <person name="Lu H."/>
            <person name="Wang Q."/>
            <person name="Cui N."/>
            <person name="Li J."/>
            <person name="Chen X."/>
            <person name="Luo L."/>
            <person name="Yu J."/>
            <person name="Kang L."/>
            <person name="Cui F."/>
        </authorList>
    </citation>
    <scope>NUCLEOTIDE SEQUENCE [LARGE SCALE GENOMIC DNA]</scope>
    <source>
        <strain evidence="1">Lst14</strain>
    </source>
</reference>
<sequence length="70" mass="8486">IKFRKLEYLEHMRYQLLQVILQLKMLARRGVGKRRISWLKNLRVWYGLTTKELFRAAVDKVRIARMVANV</sequence>
<keyword evidence="2" id="KW-1185">Reference proteome</keyword>
<dbReference type="OrthoDB" id="6624820at2759"/>
<organism evidence="1 2">
    <name type="scientific">Laodelphax striatellus</name>
    <name type="common">Small brown planthopper</name>
    <name type="synonym">Delphax striatella</name>
    <dbReference type="NCBI Taxonomy" id="195883"/>
    <lineage>
        <taxon>Eukaryota</taxon>
        <taxon>Metazoa</taxon>
        <taxon>Ecdysozoa</taxon>
        <taxon>Arthropoda</taxon>
        <taxon>Hexapoda</taxon>
        <taxon>Insecta</taxon>
        <taxon>Pterygota</taxon>
        <taxon>Neoptera</taxon>
        <taxon>Paraneoptera</taxon>
        <taxon>Hemiptera</taxon>
        <taxon>Auchenorrhyncha</taxon>
        <taxon>Fulgoroidea</taxon>
        <taxon>Delphacidae</taxon>
        <taxon>Criomorphinae</taxon>
        <taxon>Laodelphax</taxon>
    </lineage>
</organism>
<dbReference type="EMBL" id="QKKF02033617">
    <property type="protein sequence ID" value="RZF33636.1"/>
    <property type="molecule type" value="Genomic_DNA"/>
</dbReference>
<comment type="caution">
    <text evidence="1">The sequence shown here is derived from an EMBL/GenBank/DDBJ whole genome shotgun (WGS) entry which is preliminary data.</text>
</comment>